<dbReference type="EMBL" id="JMFG01000017">
    <property type="protein sequence ID" value="KDA53785.1"/>
    <property type="molecule type" value="Genomic_DNA"/>
</dbReference>
<keyword evidence="1" id="KW-1133">Transmembrane helix</keyword>
<dbReference type="PANTHER" id="PTHR38731:SF1">
    <property type="entry name" value="FECR PROTEIN DOMAIN-CONTAINING PROTEIN"/>
    <property type="match status" value="1"/>
</dbReference>
<sequence length="478" mass="51938">MRPSSRPRLEVDWVVVPVTGIRKWGLSLLLVLLAGGLGFVCWTLFHEPVEKKARRLIQQATAYEEDLHRAGVSEGLASEFEQGTKLLAQAKRDFENRDFPAAAARAEDALHRFELLLRLVNREFVGAAQIIAVSGRVEVQRANQTTWEKAKERQALYNGDFLKTAADAVAELLFADGTVYRVGPDSLLEIHREARTGPKSEPGEVKVRVGQVNVSTALNPSSVVTDAAGVRIHQESRVGVEVAEDATTTVAAYAGRARVTGSSGQAVDLADRQAVTASREGSLSARRAVPEPPQLEAPQANTLINMDQTNRVTLSWRPVPGAESYKVQVSRSRLFAPANIEVEATRLEPSVTLRLRLPGTYYWRVAAVGPERTASEWSSPRSFRAYTGTRVEELADTTPPVLSVQKPQQMGNFFLIQGVTEPGATVTINGEAVAVAGDGSFKKAVAINREGKSVIVIRATDAAGNTAEHKETVFVEVD</sequence>
<keyword evidence="1" id="KW-0812">Transmembrane</keyword>
<dbReference type="Proteomes" id="UP000027284">
    <property type="component" value="Unassembled WGS sequence"/>
</dbReference>
<comment type="caution">
    <text evidence="3">The sequence shown here is derived from an EMBL/GenBank/DDBJ whole genome shotgun (WGS) entry which is preliminary data.</text>
</comment>
<evidence type="ECO:0000313" key="4">
    <source>
        <dbReference type="Proteomes" id="UP000027284"/>
    </source>
</evidence>
<dbReference type="PROSITE" id="PS50853">
    <property type="entry name" value="FN3"/>
    <property type="match status" value="1"/>
</dbReference>
<dbReference type="SUPFAM" id="SSF49265">
    <property type="entry name" value="Fibronectin type III"/>
    <property type="match status" value="1"/>
</dbReference>
<name>A0A062XZ46_9BACT</name>
<dbReference type="InterPro" id="IPR003961">
    <property type="entry name" value="FN3_dom"/>
</dbReference>
<dbReference type="InterPro" id="IPR036116">
    <property type="entry name" value="FN3_sf"/>
</dbReference>
<feature type="domain" description="Fibronectin type-III" evidence="2">
    <location>
        <begin position="297"/>
        <end position="388"/>
    </location>
</feature>
<evidence type="ECO:0000256" key="1">
    <source>
        <dbReference type="SAM" id="Phobius"/>
    </source>
</evidence>
<dbReference type="InterPro" id="IPR013783">
    <property type="entry name" value="Ig-like_fold"/>
</dbReference>
<protein>
    <recommendedName>
        <fullName evidence="2">Fibronectin type-III domain-containing protein</fullName>
    </recommendedName>
</protein>
<keyword evidence="1" id="KW-0472">Membrane</keyword>
<proteinExistence type="predicted"/>
<dbReference type="STRING" id="1312852.EG19_02920"/>
<gene>
    <name evidence="3" type="ORF">EG19_02920</name>
</gene>
<accession>A0A062XZ46</accession>
<dbReference type="Pfam" id="PF09136">
    <property type="entry name" value="Glucodextran_B"/>
    <property type="match status" value="1"/>
</dbReference>
<dbReference type="Gene3D" id="2.60.40.10">
    <property type="entry name" value="Immunoglobulins"/>
    <property type="match status" value="2"/>
</dbReference>
<dbReference type="CDD" id="cd00063">
    <property type="entry name" value="FN3"/>
    <property type="match status" value="1"/>
</dbReference>
<feature type="transmembrane region" description="Helical" evidence="1">
    <location>
        <begin position="24"/>
        <end position="45"/>
    </location>
</feature>
<evidence type="ECO:0000313" key="3">
    <source>
        <dbReference type="EMBL" id="KDA53785.1"/>
    </source>
</evidence>
<dbReference type="AlphaFoldDB" id="A0A062XZ46"/>
<keyword evidence="4" id="KW-1185">Reference proteome</keyword>
<organism evidence="3 4">
    <name type="scientific">Thermoanaerobaculum aquaticum</name>
    <dbReference type="NCBI Taxonomy" id="1312852"/>
    <lineage>
        <taxon>Bacteria</taxon>
        <taxon>Pseudomonadati</taxon>
        <taxon>Acidobacteriota</taxon>
        <taxon>Thermoanaerobaculia</taxon>
        <taxon>Thermoanaerobaculales</taxon>
        <taxon>Thermoanaerobaculaceae</taxon>
        <taxon>Thermoanaerobaculum</taxon>
    </lineage>
</organism>
<reference evidence="3 4" key="1">
    <citation type="submission" date="2014-04" db="EMBL/GenBank/DDBJ databases">
        <title>The Genome Sequence of Thermoanaerobaculum aquaticum MP-01, The First Cultivated Group 23 Acidobacterium.</title>
        <authorList>
            <person name="Stamps B.W."/>
            <person name="Losey N.A."/>
            <person name="Lawson P.A."/>
            <person name="Stevenson B.S."/>
        </authorList>
    </citation>
    <scope>NUCLEOTIDE SEQUENCE [LARGE SCALE GENOMIC DNA]</scope>
    <source>
        <strain evidence="3 4">MP-01</strain>
    </source>
</reference>
<dbReference type="PANTHER" id="PTHR38731">
    <property type="entry name" value="LIPL45-RELATED LIPOPROTEIN-RELATED"/>
    <property type="match status" value="1"/>
</dbReference>
<evidence type="ECO:0000259" key="2">
    <source>
        <dbReference type="PROSITE" id="PS50853"/>
    </source>
</evidence>